<proteinExistence type="predicted"/>
<name>A0AA37SJX7_9BACT</name>
<comment type="caution">
    <text evidence="2">The sequence shown here is derived from an EMBL/GenBank/DDBJ whole genome shotgun (WGS) entry which is preliminary data.</text>
</comment>
<keyword evidence="3" id="KW-1185">Reference proteome</keyword>
<evidence type="ECO:0000313" key="2">
    <source>
        <dbReference type="EMBL" id="GLR15961.1"/>
    </source>
</evidence>
<reference evidence="2" key="1">
    <citation type="journal article" date="2014" name="Int. J. Syst. Evol. Microbiol.">
        <title>Complete genome sequence of Corynebacterium casei LMG S-19264T (=DSM 44701T), isolated from a smear-ripened cheese.</title>
        <authorList>
            <consortium name="US DOE Joint Genome Institute (JGI-PGF)"/>
            <person name="Walter F."/>
            <person name="Albersmeier A."/>
            <person name="Kalinowski J."/>
            <person name="Ruckert C."/>
        </authorList>
    </citation>
    <scope>NUCLEOTIDE SEQUENCE</scope>
    <source>
        <strain evidence="2">NBRC 108769</strain>
    </source>
</reference>
<reference evidence="2" key="2">
    <citation type="submission" date="2023-01" db="EMBL/GenBank/DDBJ databases">
        <title>Draft genome sequence of Portibacter lacus strain NBRC 108769.</title>
        <authorList>
            <person name="Sun Q."/>
            <person name="Mori K."/>
        </authorList>
    </citation>
    <scope>NUCLEOTIDE SEQUENCE</scope>
    <source>
        <strain evidence="2">NBRC 108769</strain>
    </source>
</reference>
<feature type="chain" id="PRO_5041329381" description="TonB C-terminal domain-containing protein" evidence="1">
    <location>
        <begin position="24"/>
        <end position="115"/>
    </location>
</feature>
<protein>
    <recommendedName>
        <fullName evidence="4">TonB C-terminal domain-containing protein</fullName>
    </recommendedName>
</protein>
<feature type="signal peptide" evidence="1">
    <location>
        <begin position="1"/>
        <end position="23"/>
    </location>
</feature>
<evidence type="ECO:0008006" key="4">
    <source>
        <dbReference type="Google" id="ProtNLM"/>
    </source>
</evidence>
<keyword evidence="1" id="KW-0732">Signal</keyword>
<evidence type="ECO:0000313" key="3">
    <source>
        <dbReference type="Proteomes" id="UP001156666"/>
    </source>
</evidence>
<evidence type="ECO:0000256" key="1">
    <source>
        <dbReference type="SAM" id="SignalP"/>
    </source>
</evidence>
<sequence length="115" mass="13176">MKTSKLLFVALLCAFFASFNTYANTAAIAPADNPTEIRQEIMDLVKSIDISDIKENYERTYIQFIVNSKNEIVVVNVSSSDFEARIKSKLNYKKLKTKDVKQNEIYTVPVVFKKQ</sequence>
<dbReference type="Proteomes" id="UP001156666">
    <property type="component" value="Unassembled WGS sequence"/>
</dbReference>
<dbReference type="EMBL" id="BSOH01000002">
    <property type="protein sequence ID" value="GLR15961.1"/>
    <property type="molecule type" value="Genomic_DNA"/>
</dbReference>
<gene>
    <name evidence="2" type="ORF">GCM10007940_05760</name>
</gene>
<accession>A0AA37SJX7</accession>
<organism evidence="2 3">
    <name type="scientific">Portibacter lacus</name>
    <dbReference type="NCBI Taxonomy" id="1099794"/>
    <lineage>
        <taxon>Bacteria</taxon>
        <taxon>Pseudomonadati</taxon>
        <taxon>Bacteroidota</taxon>
        <taxon>Saprospiria</taxon>
        <taxon>Saprospirales</taxon>
        <taxon>Haliscomenobacteraceae</taxon>
        <taxon>Portibacter</taxon>
    </lineage>
</organism>
<dbReference type="RefSeq" id="WP_235294823.1">
    <property type="nucleotide sequence ID" value="NZ_BSOH01000002.1"/>
</dbReference>
<dbReference type="AlphaFoldDB" id="A0AA37SJX7"/>